<organism evidence="1 2">
    <name type="scientific">Funneliformis mosseae</name>
    <name type="common">Endomycorrhizal fungus</name>
    <name type="synonym">Glomus mosseae</name>
    <dbReference type="NCBI Taxonomy" id="27381"/>
    <lineage>
        <taxon>Eukaryota</taxon>
        <taxon>Fungi</taxon>
        <taxon>Fungi incertae sedis</taxon>
        <taxon>Mucoromycota</taxon>
        <taxon>Glomeromycotina</taxon>
        <taxon>Glomeromycetes</taxon>
        <taxon>Glomerales</taxon>
        <taxon>Glomeraceae</taxon>
        <taxon>Funneliformis</taxon>
    </lineage>
</organism>
<dbReference type="AlphaFoldDB" id="A0A9N9NEP9"/>
<dbReference type="EMBL" id="CAJVPP010015204">
    <property type="protein sequence ID" value="CAG8726258.1"/>
    <property type="molecule type" value="Genomic_DNA"/>
</dbReference>
<gene>
    <name evidence="1" type="ORF">FMOSSE_LOCUS15363</name>
</gene>
<accession>A0A9N9NEP9</accession>
<dbReference type="Proteomes" id="UP000789375">
    <property type="component" value="Unassembled WGS sequence"/>
</dbReference>
<proteinExistence type="predicted"/>
<comment type="caution">
    <text evidence="1">The sequence shown here is derived from an EMBL/GenBank/DDBJ whole genome shotgun (WGS) entry which is preliminary data.</text>
</comment>
<sequence>EYKYCKVIECTEEFTSKTCEHCRQINGKLGDFDAICVTLGLESL</sequence>
<protein>
    <submittedName>
        <fullName evidence="1">13681_t:CDS:1</fullName>
    </submittedName>
</protein>
<evidence type="ECO:0000313" key="1">
    <source>
        <dbReference type="EMBL" id="CAG8726258.1"/>
    </source>
</evidence>
<keyword evidence="2" id="KW-1185">Reference proteome</keyword>
<evidence type="ECO:0000313" key="2">
    <source>
        <dbReference type="Proteomes" id="UP000789375"/>
    </source>
</evidence>
<reference evidence="1" key="1">
    <citation type="submission" date="2021-06" db="EMBL/GenBank/DDBJ databases">
        <authorList>
            <person name="Kallberg Y."/>
            <person name="Tangrot J."/>
            <person name="Rosling A."/>
        </authorList>
    </citation>
    <scope>NUCLEOTIDE SEQUENCE</scope>
    <source>
        <strain evidence="1">87-6 pot B 2015</strain>
    </source>
</reference>
<feature type="non-terminal residue" evidence="1">
    <location>
        <position position="1"/>
    </location>
</feature>
<name>A0A9N9NEP9_FUNMO</name>